<accession>A0AAU7BP89</accession>
<keyword evidence="1" id="KW-1133">Transmembrane helix</keyword>
<protein>
    <recommendedName>
        <fullName evidence="3">Glycine zipper family protein</fullName>
    </recommendedName>
</protein>
<keyword evidence="1" id="KW-0812">Transmembrane</keyword>
<dbReference type="EMBL" id="CP157199">
    <property type="protein sequence ID" value="XBG59921.1"/>
    <property type="molecule type" value="Genomic_DNA"/>
</dbReference>
<organism evidence="2">
    <name type="scientific">Pontimicrobium sp. SW4</name>
    <dbReference type="NCBI Taxonomy" id="3153519"/>
    <lineage>
        <taxon>Bacteria</taxon>
        <taxon>Pseudomonadati</taxon>
        <taxon>Bacteroidota</taxon>
        <taxon>Flavobacteriia</taxon>
        <taxon>Flavobacteriales</taxon>
        <taxon>Flavobacteriaceae</taxon>
        <taxon>Pontimicrobium</taxon>
    </lineage>
</organism>
<evidence type="ECO:0000256" key="1">
    <source>
        <dbReference type="SAM" id="Phobius"/>
    </source>
</evidence>
<evidence type="ECO:0008006" key="3">
    <source>
        <dbReference type="Google" id="ProtNLM"/>
    </source>
</evidence>
<feature type="transmembrane region" description="Helical" evidence="1">
    <location>
        <begin position="5"/>
        <end position="22"/>
    </location>
</feature>
<keyword evidence="1" id="KW-0472">Membrane</keyword>
<gene>
    <name evidence="2" type="ORF">ABGB03_08605</name>
</gene>
<sequence length="58" mass="5989">MKNNYIALSLIFGVGIGISIGVATNSLAVGLSIGIGTAMSFTAAIRNESRKCKSKKTN</sequence>
<proteinExistence type="predicted"/>
<name>A0AAU7BP89_9FLAO</name>
<dbReference type="AlphaFoldDB" id="A0AAU7BP89"/>
<reference evidence="2" key="1">
    <citation type="submission" date="2024-05" db="EMBL/GenBank/DDBJ databases">
        <title>Pontimicrobium maritimus sp. nov., isolated form sea water.</title>
        <authorList>
            <person name="Muhammad N."/>
            <person name="Vuong T.Q."/>
            <person name="Han H.L."/>
            <person name="Kim S.-G."/>
        </authorList>
    </citation>
    <scope>NUCLEOTIDE SEQUENCE</scope>
    <source>
        <strain evidence="2">SW4</strain>
    </source>
</reference>
<feature type="transmembrane region" description="Helical" evidence="1">
    <location>
        <begin position="28"/>
        <end position="45"/>
    </location>
</feature>
<evidence type="ECO:0000313" key="2">
    <source>
        <dbReference type="EMBL" id="XBG59921.1"/>
    </source>
</evidence>
<dbReference type="RefSeq" id="WP_347921896.1">
    <property type="nucleotide sequence ID" value="NZ_CP157199.1"/>
</dbReference>